<evidence type="ECO:0000256" key="1">
    <source>
        <dbReference type="SAM" id="Phobius"/>
    </source>
</evidence>
<name>A0A0X3P839_SCHSO</name>
<gene>
    <name evidence="2" type="ORF">TR158574</name>
</gene>
<proteinExistence type="predicted"/>
<reference evidence="2" key="1">
    <citation type="submission" date="2016-01" db="EMBL/GenBank/DDBJ databases">
        <title>Reference transcriptome for the parasite Schistocephalus solidus: insights into the molecular evolution of parasitism.</title>
        <authorList>
            <person name="Hebert F.O."/>
            <person name="Grambauer S."/>
            <person name="Barber I."/>
            <person name="Landry C.R."/>
            <person name="Aubin-Horth N."/>
        </authorList>
    </citation>
    <scope>NUCLEOTIDE SEQUENCE</scope>
</reference>
<evidence type="ECO:0000313" key="2">
    <source>
        <dbReference type="EMBL" id="JAP46057.1"/>
    </source>
</evidence>
<keyword evidence="1" id="KW-0812">Transmembrane</keyword>
<organism evidence="2">
    <name type="scientific">Schistocephalus solidus</name>
    <name type="common">Tapeworm</name>
    <dbReference type="NCBI Taxonomy" id="70667"/>
    <lineage>
        <taxon>Eukaryota</taxon>
        <taxon>Metazoa</taxon>
        <taxon>Spiralia</taxon>
        <taxon>Lophotrochozoa</taxon>
        <taxon>Platyhelminthes</taxon>
        <taxon>Cestoda</taxon>
        <taxon>Eucestoda</taxon>
        <taxon>Diphyllobothriidea</taxon>
        <taxon>Diphyllobothriidae</taxon>
        <taxon>Schistocephalus</taxon>
    </lineage>
</organism>
<feature type="transmembrane region" description="Helical" evidence="1">
    <location>
        <begin position="43"/>
        <end position="65"/>
    </location>
</feature>
<dbReference type="EMBL" id="GEEE01017168">
    <property type="protein sequence ID" value="JAP46057.1"/>
    <property type="molecule type" value="Transcribed_RNA"/>
</dbReference>
<accession>A0A0X3P839</accession>
<protein>
    <submittedName>
        <fullName evidence="2">Uncharacterized protein</fullName>
    </submittedName>
</protein>
<sequence>MCTSGALPLICGTCLQFVYIKLGKSQGRRGCNKVTDSSKKSPGCLLCSSLIFFVAIILIGLLFHIEGPPKPLQGCLGPLSLIYYISSTSSSGNYNRWGTDHSRGRSV</sequence>
<feature type="transmembrane region" description="Helical" evidence="1">
    <location>
        <begin position="6"/>
        <end position="22"/>
    </location>
</feature>
<keyword evidence="1" id="KW-1133">Transmembrane helix</keyword>
<dbReference type="AlphaFoldDB" id="A0A0X3P839"/>
<keyword evidence="1" id="KW-0472">Membrane</keyword>